<reference evidence="1" key="3">
    <citation type="submission" date="2022-06" db="UniProtKB">
        <authorList>
            <consortium name="EnsemblPlants"/>
        </authorList>
    </citation>
    <scope>IDENTIFICATION</scope>
</reference>
<organism evidence="1 2">
    <name type="scientific">Triticum urartu</name>
    <name type="common">Red wild einkorn</name>
    <name type="synonym">Crithodium urartu</name>
    <dbReference type="NCBI Taxonomy" id="4572"/>
    <lineage>
        <taxon>Eukaryota</taxon>
        <taxon>Viridiplantae</taxon>
        <taxon>Streptophyta</taxon>
        <taxon>Embryophyta</taxon>
        <taxon>Tracheophyta</taxon>
        <taxon>Spermatophyta</taxon>
        <taxon>Magnoliopsida</taxon>
        <taxon>Liliopsida</taxon>
        <taxon>Poales</taxon>
        <taxon>Poaceae</taxon>
        <taxon>BOP clade</taxon>
        <taxon>Pooideae</taxon>
        <taxon>Triticodae</taxon>
        <taxon>Triticeae</taxon>
        <taxon>Triticinae</taxon>
        <taxon>Triticum</taxon>
    </lineage>
</organism>
<evidence type="ECO:0000313" key="2">
    <source>
        <dbReference type="Proteomes" id="UP000015106"/>
    </source>
</evidence>
<protein>
    <submittedName>
        <fullName evidence="1">Uncharacterized protein</fullName>
    </submittedName>
</protein>
<reference evidence="2" key="1">
    <citation type="journal article" date="2013" name="Nature">
        <title>Draft genome of the wheat A-genome progenitor Triticum urartu.</title>
        <authorList>
            <person name="Ling H.Q."/>
            <person name="Zhao S."/>
            <person name="Liu D."/>
            <person name="Wang J."/>
            <person name="Sun H."/>
            <person name="Zhang C."/>
            <person name="Fan H."/>
            <person name="Li D."/>
            <person name="Dong L."/>
            <person name="Tao Y."/>
            <person name="Gao C."/>
            <person name="Wu H."/>
            <person name="Li Y."/>
            <person name="Cui Y."/>
            <person name="Guo X."/>
            <person name="Zheng S."/>
            <person name="Wang B."/>
            <person name="Yu K."/>
            <person name="Liang Q."/>
            <person name="Yang W."/>
            <person name="Lou X."/>
            <person name="Chen J."/>
            <person name="Feng M."/>
            <person name="Jian J."/>
            <person name="Zhang X."/>
            <person name="Luo G."/>
            <person name="Jiang Y."/>
            <person name="Liu J."/>
            <person name="Wang Z."/>
            <person name="Sha Y."/>
            <person name="Zhang B."/>
            <person name="Wu H."/>
            <person name="Tang D."/>
            <person name="Shen Q."/>
            <person name="Xue P."/>
            <person name="Zou S."/>
            <person name="Wang X."/>
            <person name="Liu X."/>
            <person name="Wang F."/>
            <person name="Yang Y."/>
            <person name="An X."/>
            <person name="Dong Z."/>
            <person name="Zhang K."/>
            <person name="Zhang X."/>
            <person name="Luo M.C."/>
            <person name="Dvorak J."/>
            <person name="Tong Y."/>
            <person name="Wang J."/>
            <person name="Yang H."/>
            <person name="Li Z."/>
            <person name="Wang D."/>
            <person name="Zhang A."/>
            <person name="Wang J."/>
        </authorList>
    </citation>
    <scope>NUCLEOTIDE SEQUENCE</scope>
    <source>
        <strain evidence="2">cv. G1812</strain>
    </source>
</reference>
<dbReference type="EnsemblPlants" id="TuG1812G0500003096.01.T02">
    <property type="protein sequence ID" value="TuG1812G0500003096.01.T02.cds326015"/>
    <property type="gene ID" value="TuG1812G0500003096.01"/>
</dbReference>
<keyword evidence="2" id="KW-1185">Reference proteome</keyword>
<evidence type="ECO:0000313" key="1">
    <source>
        <dbReference type="EnsemblPlants" id="TuG1812G0500003096.01.T02.cds326015"/>
    </source>
</evidence>
<proteinExistence type="predicted"/>
<dbReference type="Proteomes" id="UP000015106">
    <property type="component" value="Chromosome 5"/>
</dbReference>
<reference evidence="1" key="2">
    <citation type="submission" date="2018-03" db="EMBL/GenBank/DDBJ databases">
        <title>The Triticum urartu genome reveals the dynamic nature of wheat genome evolution.</title>
        <authorList>
            <person name="Ling H."/>
            <person name="Ma B."/>
            <person name="Shi X."/>
            <person name="Liu H."/>
            <person name="Dong L."/>
            <person name="Sun H."/>
            <person name="Cao Y."/>
            <person name="Gao Q."/>
            <person name="Zheng S."/>
            <person name="Li Y."/>
            <person name="Yu Y."/>
            <person name="Du H."/>
            <person name="Qi M."/>
            <person name="Li Y."/>
            <person name="Yu H."/>
            <person name="Cui Y."/>
            <person name="Wang N."/>
            <person name="Chen C."/>
            <person name="Wu H."/>
            <person name="Zhao Y."/>
            <person name="Zhang J."/>
            <person name="Li Y."/>
            <person name="Zhou W."/>
            <person name="Zhang B."/>
            <person name="Hu W."/>
            <person name="Eijk M."/>
            <person name="Tang J."/>
            <person name="Witsenboer H."/>
            <person name="Zhao S."/>
            <person name="Li Z."/>
            <person name="Zhang A."/>
            <person name="Wang D."/>
            <person name="Liang C."/>
        </authorList>
    </citation>
    <scope>NUCLEOTIDE SEQUENCE [LARGE SCALE GENOMIC DNA]</scope>
    <source>
        <strain evidence="1">cv. G1812</strain>
    </source>
</reference>
<dbReference type="AlphaFoldDB" id="A0A8R7QGS7"/>
<name>A0A8R7QGS7_TRIUA</name>
<accession>A0A8R7QGS7</accession>
<dbReference type="Gramene" id="TuG1812G0500003096.01.T02">
    <property type="protein sequence ID" value="TuG1812G0500003096.01.T02.cds326015"/>
    <property type="gene ID" value="TuG1812G0500003096.01"/>
</dbReference>
<sequence>MYFSRRCDACVVNYHVDWKCFDLATVADMWPCL</sequence>